<accession>A0A085LZT6</accession>
<dbReference type="AlphaFoldDB" id="A0A085LZT6"/>
<evidence type="ECO:0000313" key="2">
    <source>
        <dbReference type="Proteomes" id="UP000030764"/>
    </source>
</evidence>
<protein>
    <submittedName>
        <fullName evidence="1">Uncharacterized protein</fullName>
    </submittedName>
</protein>
<dbReference type="Proteomes" id="UP000030764">
    <property type="component" value="Unassembled WGS sequence"/>
</dbReference>
<proteinExistence type="predicted"/>
<name>A0A085LZT6_9BILA</name>
<keyword evidence="2" id="KW-1185">Reference proteome</keyword>
<evidence type="ECO:0000313" key="1">
    <source>
        <dbReference type="EMBL" id="KFD50482.1"/>
    </source>
</evidence>
<gene>
    <name evidence="1" type="ORF">M513_08709</name>
</gene>
<dbReference type="EMBL" id="KL363253">
    <property type="protein sequence ID" value="KFD50482.1"/>
    <property type="molecule type" value="Genomic_DNA"/>
</dbReference>
<sequence>MKPSILKEHLTRCHPDKRCKDVAYFCSLREKISSHRTLLSIMAPESNLYHGCLLTSYSIALMIAKSGKPHSVGEDLVLPATAEIL</sequence>
<reference evidence="1 2" key="1">
    <citation type="journal article" date="2014" name="Nat. Genet.">
        <title>Genome and transcriptome of the porcine whipworm Trichuris suis.</title>
        <authorList>
            <person name="Jex A.R."/>
            <person name="Nejsum P."/>
            <person name="Schwarz E.M."/>
            <person name="Hu L."/>
            <person name="Young N.D."/>
            <person name="Hall R.S."/>
            <person name="Korhonen P.K."/>
            <person name="Liao S."/>
            <person name="Thamsborg S."/>
            <person name="Xia J."/>
            <person name="Xu P."/>
            <person name="Wang S."/>
            <person name="Scheerlinck J.P."/>
            <person name="Hofmann A."/>
            <person name="Sternberg P.W."/>
            <person name="Wang J."/>
            <person name="Gasser R.B."/>
        </authorList>
    </citation>
    <scope>NUCLEOTIDE SEQUENCE [LARGE SCALE GENOMIC DNA]</scope>
    <source>
        <strain evidence="1">DCEP-RM93M</strain>
    </source>
</reference>
<organism evidence="1 2">
    <name type="scientific">Trichuris suis</name>
    <name type="common">pig whipworm</name>
    <dbReference type="NCBI Taxonomy" id="68888"/>
    <lineage>
        <taxon>Eukaryota</taxon>
        <taxon>Metazoa</taxon>
        <taxon>Ecdysozoa</taxon>
        <taxon>Nematoda</taxon>
        <taxon>Enoplea</taxon>
        <taxon>Dorylaimia</taxon>
        <taxon>Trichinellida</taxon>
        <taxon>Trichuridae</taxon>
        <taxon>Trichuris</taxon>
    </lineage>
</organism>